<dbReference type="PANTHER" id="PTHR45737">
    <property type="entry name" value="VON WILLEBRAND FACTOR A DOMAIN-CONTAINING PROTEIN 5A"/>
    <property type="match status" value="1"/>
</dbReference>
<dbReference type="Pfam" id="PF13768">
    <property type="entry name" value="VWA_3"/>
    <property type="match status" value="1"/>
</dbReference>
<organism evidence="4 5">
    <name type="scientific">Halteria grandinella</name>
    <dbReference type="NCBI Taxonomy" id="5974"/>
    <lineage>
        <taxon>Eukaryota</taxon>
        <taxon>Sar</taxon>
        <taxon>Alveolata</taxon>
        <taxon>Ciliophora</taxon>
        <taxon>Intramacronucleata</taxon>
        <taxon>Spirotrichea</taxon>
        <taxon>Stichotrichia</taxon>
        <taxon>Sporadotrichida</taxon>
        <taxon>Halteriidae</taxon>
        <taxon>Halteria</taxon>
    </lineage>
</organism>
<dbReference type="OrthoDB" id="312927at2759"/>
<dbReference type="PANTHER" id="PTHR45737:SF6">
    <property type="entry name" value="VON WILLEBRAND FACTOR A DOMAIN-CONTAINING PROTEIN 5A"/>
    <property type="match status" value="1"/>
</dbReference>
<feature type="domain" description="VWFA" evidence="2">
    <location>
        <begin position="300"/>
        <end position="480"/>
    </location>
</feature>
<evidence type="ECO:0000259" key="2">
    <source>
        <dbReference type="PROSITE" id="PS50234"/>
    </source>
</evidence>
<dbReference type="InterPro" id="IPR002035">
    <property type="entry name" value="VWF_A"/>
</dbReference>
<feature type="region of interest" description="Disordered" evidence="1">
    <location>
        <begin position="721"/>
        <end position="750"/>
    </location>
</feature>
<proteinExistence type="predicted"/>
<dbReference type="InterPro" id="IPR013694">
    <property type="entry name" value="VIT"/>
</dbReference>
<keyword evidence="5" id="KW-1185">Reference proteome</keyword>
<evidence type="ECO:0000313" key="5">
    <source>
        <dbReference type="Proteomes" id="UP000785679"/>
    </source>
</evidence>
<sequence length="927" mass="103433">MGNLFHQQQDISKQSKQSMSIRKCQFIGKNPQDGLPVPNGIPLKHQEVNLTVNNAVAVIDIVQTFINDQPHPLEVTLKFPSEKDYALGKLTIQIGDSIIEGKILKKIKALERFENAIAGGHTAVKAEEESEDIVKISIGNLLPGQEAIVKFQILTLLKIDRGAYQLKVPLSYFPQTVTDYQYAFSADILADSAITYVSVPDQAEVERPEFGRVVIRKKPHSGLSQIQDLVIFYKTANMDAPVLMAQKSRAHPDEVAVMLSFVPQFQQQVAATQSSDLETAYDERPEPQDLAPEFIEENNFFIFIVDRSGSMSGSYMETTKQALQLFLKSLPSDSQFEIISFGSDFSHLSQKPEGYPYHDDIVEKAINQIKTFQADMGGTEIYQPLKSAVESLATSVNRNGKAVALKKKIFFLTDGEVSSPETVIQFAEKARREHGCQIHTVGIGSGCSVHLVQEAAKAGGGQCTLVPDIQNIRSQVIQALARALEPQFSNCLLTFNKQLSLATNTKNSINIKSPFNIYRHEPFYAFGILPITDLSCLQVSLKSDVNPKNHVQLGGEWGPQDVKWVPSIEGEDDQLYKIVARQWCLQSEETRQQMMGNDWNFQESQVEEQYEPVCLKYQLMSKYTSLIAVNKNDQKPIEEIKEVVITRYVKEEIYEEEERADVDMGGLFGDDYGDEDWGYSGSSPPQMNSVQRNAPQMMYYEAAELDMCISEAMPSPQINCLARASSGSSDHSSGSEDESSKKKAKKQPVKNELKAYIPSMDMMMASEPSSSKMAFASSSVQYAPDIRANLMDELFPMSSALPQMNCAQTISAPQIQPRSFDELLHGQQSTTGSWSNESLILSFFKNHAEVLNNPLRDSTVLPSLVDPTKLNEVWLTLLAIYILTKKFNAKEDEWQLIAGKARAFLKAQGLAKPEALIKQLFSTPQLI</sequence>
<dbReference type="SMART" id="SM00327">
    <property type="entry name" value="VWA"/>
    <property type="match status" value="1"/>
</dbReference>
<reference evidence="4" key="1">
    <citation type="submission" date="2019-06" db="EMBL/GenBank/DDBJ databases">
        <authorList>
            <person name="Zheng W."/>
        </authorList>
    </citation>
    <scope>NUCLEOTIDE SEQUENCE</scope>
    <source>
        <strain evidence="4">QDHG01</strain>
    </source>
</reference>
<dbReference type="PROSITE" id="PS50234">
    <property type="entry name" value="VWFA"/>
    <property type="match status" value="1"/>
</dbReference>
<comment type="caution">
    <text evidence="4">The sequence shown here is derived from an EMBL/GenBank/DDBJ whole genome shotgun (WGS) entry which is preliminary data.</text>
</comment>
<evidence type="ECO:0000259" key="3">
    <source>
        <dbReference type="PROSITE" id="PS51468"/>
    </source>
</evidence>
<dbReference type="EMBL" id="RRYP01003346">
    <property type="protein sequence ID" value="TNV83889.1"/>
    <property type="molecule type" value="Genomic_DNA"/>
</dbReference>
<evidence type="ECO:0000256" key="1">
    <source>
        <dbReference type="SAM" id="MobiDB-lite"/>
    </source>
</evidence>
<dbReference type="Gene3D" id="3.40.50.410">
    <property type="entry name" value="von Willebrand factor, type A domain"/>
    <property type="match status" value="1"/>
</dbReference>
<name>A0A8J8P146_HALGN</name>
<dbReference type="Pfam" id="PF08487">
    <property type="entry name" value="VIT"/>
    <property type="match status" value="1"/>
</dbReference>
<dbReference type="SMART" id="SM00609">
    <property type="entry name" value="VIT"/>
    <property type="match status" value="1"/>
</dbReference>
<accession>A0A8J8P146</accession>
<dbReference type="AlphaFoldDB" id="A0A8J8P146"/>
<gene>
    <name evidence="4" type="ORF">FGO68_gene8442</name>
</gene>
<dbReference type="InterPro" id="IPR036465">
    <property type="entry name" value="vWFA_dom_sf"/>
</dbReference>
<dbReference type="Proteomes" id="UP000785679">
    <property type="component" value="Unassembled WGS sequence"/>
</dbReference>
<dbReference type="SUPFAM" id="SSF53300">
    <property type="entry name" value="vWA-like"/>
    <property type="match status" value="1"/>
</dbReference>
<dbReference type="PROSITE" id="PS51468">
    <property type="entry name" value="VIT"/>
    <property type="match status" value="1"/>
</dbReference>
<evidence type="ECO:0000313" key="4">
    <source>
        <dbReference type="EMBL" id="TNV83889.1"/>
    </source>
</evidence>
<feature type="domain" description="VIT" evidence="3">
    <location>
        <begin position="27"/>
        <end position="155"/>
    </location>
</feature>
<protein>
    <submittedName>
        <fullName evidence="4">Uncharacterized protein</fullName>
    </submittedName>
</protein>